<protein>
    <submittedName>
        <fullName evidence="2">FAD-binding dehydrogenase</fullName>
    </submittedName>
</protein>
<gene>
    <name evidence="2" type="ORF">C8263_10535</name>
</gene>
<evidence type="ECO:0000313" key="3">
    <source>
        <dbReference type="Proteomes" id="UP000240317"/>
    </source>
</evidence>
<feature type="domain" description="Amine oxidase" evidence="1">
    <location>
        <begin position="102"/>
        <end position="333"/>
    </location>
</feature>
<dbReference type="GO" id="GO:0016491">
    <property type="term" value="F:oxidoreductase activity"/>
    <property type="evidence" value="ECO:0007669"/>
    <property type="project" value="InterPro"/>
</dbReference>
<dbReference type="Pfam" id="PF13450">
    <property type="entry name" value="NAD_binding_8"/>
    <property type="match status" value="1"/>
</dbReference>
<name>A0A2T3W7E9_9DEIO</name>
<dbReference type="Gene3D" id="3.50.50.60">
    <property type="entry name" value="FAD/NAD(P)-binding domain"/>
    <property type="match status" value="1"/>
</dbReference>
<evidence type="ECO:0000313" key="2">
    <source>
        <dbReference type="EMBL" id="PTA67841.1"/>
    </source>
</evidence>
<comment type="caution">
    <text evidence="2">The sequence shown here is derived from an EMBL/GenBank/DDBJ whole genome shotgun (WGS) entry which is preliminary data.</text>
</comment>
<dbReference type="OrthoDB" id="5792777at2"/>
<dbReference type="RefSeq" id="WP_107138087.1">
    <property type="nucleotide sequence ID" value="NZ_PYSV01000009.1"/>
</dbReference>
<keyword evidence="3" id="KW-1185">Reference proteome</keyword>
<dbReference type="InterPro" id="IPR036188">
    <property type="entry name" value="FAD/NAD-bd_sf"/>
</dbReference>
<evidence type="ECO:0000259" key="1">
    <source>
        <dbReference type="Pfam" id="PF01593"/>
    </source>
</evidence>
<dbReference type="AlphaFoldDB" id="A0A2T3W7E9"/>
<proteinExistence type="predicted"/>
<dbReference type="PANTHER" id="PTHR16128:SF5">
    <property type="entry name" value="FAD_NAD(P)-BINDING OXIDOREDUCTASE FAMILY PROTEIN"/>
    <property type="match status" value="1"/>
</dbReference>
<dbReference type="SUPFAM" id="SSF51905">
    <property type="entry name" value="FAD/NAD(P)-binding domain"/>
    <property type="match status" value="1"/>
</dbReference>
<sequence length="340" mass="36251">MLNLLVVGAGLAGLACARDAGPRVTILDKGRGVSGRAATRRVPLPEGGVARLDHGARFFTARHPRTVALAEGGVREGWNAVWTRGVAHWADGEVHAAQDTHPRYAPPEGLSALGRVLARGVDVHSGVEVTSLERRPGHWRAHTRDGQVWDSARLVLNLPAPQLLALLAPLQLDGALQTPSSEDAAQAAARVAFDPCWTVGAVLAGAPRWLHPATRLNHPALDWLSLEHTKRPPGHPPALILQAGADWTRAHLDASPQEAGDLLLAAAEVVMGEALPTTAAFAHRWRFATPTRRAPGPCHWDEALGLGWCGDWFTPDAHGPRVEAALLSGWALARWMAGGE</sequence>
<organism evidence="2 3">
    <name type="scientific">Deinococcus arcticus</name>
    <dbReference type="NCBI Taxonomy" id="2136176"/>
    <lineage>
        <taxon>Bacteria</taxon>
        <taxon>Thermotogati</taxon>
        <taxon>Deinococcota</taxon>
        <taxon>Deinococci</taxon>
        <taxon>Deinococcales</taxon>
        <taxon>Deinococcaceae</taxon>
        <taxon>Deinococcus</taxon>
    </lineage>
</organism>
<dbReference type="Proteomes" id="UP000240317">
    <property type="component" value="Unassembled WGS sequence"/>
</dbReference>
<dbReference type="InterPro" id="IPR002937">
    <property type="entry name" value="Amino_oxidase"/>
</dbReference>
<accession>A0A2T3W7E9</accession>
<dbReference type="Pfam" id="PF01593">
    <property type="entry name" value="Amino_oxidase"/>
    <property type="match status" value="1"/>
</dbReference>
<dbReference type="PANTHER" id="PTHR16128">
    <property type="entry name" value="FAD/NAD(P)-BINDING OXIDOREDUCTASE FAMILY PROTEIN"/>
    <property type="match status" value="1"/>
</dbReference>
<dbReference type="Gene3D" id="3.90.660.10">
    <property type="match status" value="1"/>
</dbReference>
<reference evidence="2 3" key="1">
    <citation type="submission" date="2018-03" db="EMBL/GenBank/DDBJ databases">
        <title>Draft genome of Deinococcus sp. OD32.</title>
        <authorList>
            <person name="Wang X.-P."/>
            <person name="Du Z.-J."/>
        </authorList>
    </citation>
    <scope>NUCLEOTIDE SEQUENCE [LARGE SCALE GENOMIC DNA]</scope>
    <source>
        <strain evidence="2 3">OD32</strain>
    </source>
</reference>
<dbReference type="EMBL" id="PYSV01000009">
    <property type="protein sequence ID" value="PTA67841.1"/>
    <property type="molecule type" value="Genomic_DNA"/>
</dbReference>